<proteinExistence type="predicted"/>
<accession>A0A9D4A3F5</accession>
<organism evidence="1 2">
    <name type="scientific">Gossypium stocksii</name>
    <dbReference type="NCBI Taxonomy" id="47602"/>
    <lineage>
        <taxon>Eukaryota</taxon>
        <taxon>Viridiplantae</taxon>
        <taxon>Streptophyta</taxon>
        <taxon>Embryophyta</taxon>
        <taxon>Tracheophyta</taxon>
        <taxon>Spermatophyta</taxon>
        <taxon>Magnoliopsida</taxon>
        <taxon>eudicotyledons</taxon>
        <taxon>Gunneridae</taxon>
        <taxon>Pentapetalae</taxon>
        <taxon>rosids</taxon>
        <taxon>malvids</taxon>
        <taxon>Malvales</taxon>
        <taxon>Malvaceae</taxon>
        <taxon>Malvoideae</taxon>
        <taxon>Gossypium</taxon>
    </lineage>
</organism>
<dbReference type="Proteomes" id="UP000828251">
    <property type="component" value="Unassembled WGS sequence"/>
</dbReference>
<keyword evidence="2" id="KW-1185">Reference proteome</keyword>
<dbReference type="OrthoDB" id="2919534at2759"/>
<protein>
    <submittedName>
        <fullName evidence="1">Uncharacterized protein</fullName>
    </submittedName>
</protein>
<gene>
    <name evidence="1" type="ORF">J1N35_022420</name>
</gene>
<dbReference type="EMBL" id="JAIQCV010000007">
    <property type="protein sequence ID" value="KAH1082659.1"/>
    <property type="molecule type" value="Genomic_DNA"/>
</dbReference>
<dbReference type="AlphaFoldDB" id="A0A9D4A3F5"/>
<reference evidence="1 2" key="1">
    <citation type="journal article" date="2021" name="Plant Biotechnol. J.">
        <title>Multi-omics assisted identification of the key and species-specific regulatory components of drought-tolerant mechanisms in Gossypium stocksii.</title>
        <authorList>
            <person name="Yu D."/>
            <person name="Ke L."/>
            <person name="Zhang D."/>
            <person name="Wu Y."/>
            <person name="Sun Y."/>
            <person name="Mei J."/>
            <person name="Sun J."/>
            <person name="Sun Y."/>
        </authorList>
    </citation>
    <scope>NUCLEOTIDE SEQUENCE [LARGE SCALE GENOMIC DNA]</scope>
    <source>
        <strain evidence="2">cv. E1</strain>
        <tissue evidence="1">Leaf</tissue>
    </source>
</reference>
<name>A0A9D4A3F5_9ROSI</name>
<evidence type="ECO:0000313" key="2">
    <source>
        <dbReference type="Proteomes" id="UP000828251"/>
    </source>
</evidence>
<sequence>MIEKGIFSLLSISIFEDDEKEVLDAEGDDPLAVTTTITSFQVKQILVDMGSLVHILTSKAFHKMALKDLALRKGM</sequence>
<evidence type="ECO:0000313" key="1">
    <source>
        <dbReference type="EMBL" id="KAH1082659.1"/>
    </source>
</evidence>
<comment type="caution">
    <text evidence="1">The sequence shown here is derived from an EMBL/GenBank/DDBJ whole genome shotgun (WGS) entry which is preliminary data.</text>
</comment>